<comment type="caution">
    <text evidence="1">The sequence shown here is derived from an EMBL/GenBank/DDBJ whole genome shotgun (WGS) entry which is preliminary data.</text>
</comment>
<dbReference type="InterPro" id="IPR022028">
    <property type="entry name" value="DUF3604"/>
</dbReference>
<evidence type="ECO:0000313" key="2">
    <source>
        <dbReference type="Proteomes" id="UP000711391"/>
    </source>
</evidence>
<dbReference type="EMBL" id="JADHQD010000033">
    <property type="protein sequence ID" value="MBL6818633.1"/>
    <property type="molecule type" value="Genomic_DNA"/>
</dbReference>
<sequence length="41" mass="4823">MSSSCRCSTWEAVRNREKPRSDIDVTIQERAWSSPIWVKIN</sequence>
<dbReference type="Proteomes" id="UP000711391">
    <property type="component" value="Unassembled WGS sequence"/>
</dbReference>
<gene>
    <name evidence="1" type="ORF">ISQ64_04435</name>
</gene>
<reference evidence="1" key="1">
    <citation type="submission" date="2020-10" db="EMBL/GenBank/DDBJ databases">
        <title>Microbiome of the Black Sea water column analyzed by genome centric metagenomics.</title>
        <authorList>
            <person name="Cabello-Yeves P.J."/>
            <person name="Callieri C."/>
            <person name="Picazo A."/>
            <person name="Mehrshad M."/>
            <person name="Haro-Moreno J.M."/>
            <person name="Roda-Garcia J."/>
            <person name="Dzembekova N."/>
            <person name="Slabakova V."/>
            <person name="Slabakova N."/>
            <person name="Moncheva S."/>
            <person name="Rodriguez-Valera F."/>
        </authorList>
    </citation>
    <scope>NUCLEOTIDE SEQUENCE</scope>
    <source>
        <strain evidence="1">BS307-5m-G50</strain>
    </source>
</reference>
<name>A0A937LJ22_9GAMM</name>
<evidence type="ECO:0000313" key="1">
    <source>
        <dbReference type="EMBL" id="MBL6818633.1"/>
    </source>
</evidence>
<accession>A0A937LJ22</accession>
<organism evidence="1 2">
    <name type="scientific">SAR86 cluster bacterium</name>
    <dbReference type="NCBI Taxonomy" id="2030880"/>
    <lineage>
        <taxon>Bacteria</taxon>
        <taxon>Pseudomonadati</taxon>
        <taxon>Pseudomonadota</taxon>
        <taxon>Gammaproteobacteria</taxon>
        <taxon>SAR86 cluster</taxon>
    </lineage>
</organism>
<dbReference type="Pfam" id="PF12228">
    <property type="entry name" value="DUF3604"/>
    <property type="match status" value="1"/>
</dbReference>
<dbReference type="AlphaFoldDB" id="A0A937LJ22"/>
<proteinExistence type="predicted"/>
<protein>
    <submittedName>
        <fullName evidence="1">DUF3604 domain-containing protein</fullName>
    </submittedName>
</protein>